<comment type="similarity">
    <text evidence="2 13">Belongs to the peptidase M36 family.</text>
</comment>
<proteinExistence type="inferred from homology"/>
<dbReference type="Proteomes" id="UP000807306">
    <property type="component" value="Unassembled WGS sequence"/>
</dbReference>
<evidence type="ECO:0000256" key="12">
    <source>
        <dbReference type="PIRSR" id="PIRSR601842-2"/>
    </source>
</evidence>
<organism evidence="15 16">
    <name type="scientific">Crepidotus variabilis</name>
    <dbReference type="NCBI Taxonomy" id="179855"/>
    <lineage>
        <taxon>Eukaryota</taxon>
        <taxon>Fungi</taxon>
        <taxon>Dikarya</taxon>
        <taxon>Basidiomycota</taxon>
        <taxon>Agaricomycotina</taxon>
        <taxon>Agaricomycetes</taxon>
        <taxon>Agaricomycetidae</taxon>
        <taxon>Agaricales</taxon>
        <taxon>Agaricineae</taxon>
        <taxon>Crepidotaceae</taxon>
        <taxon>Crepidotus</taxon>
    </lineage>
</organism>
<keyword evidence="3 13" id="KW-0964">Secreted</keyword>
<evidence type="ECO:0000256" key="6">
    <source>
        <dbReference type="ARBA" id="ARBA00022729"/>
    </source>
</evidence>
<evidence type="ECO:0000256" key="5">
    <source>
        <dbReference type="ARBA" id="ARBA00022723"/>
    </source>
</evidence>
<evidence type="ECO:0000256" key="7">
    <source>
        <dbReference type="ARBA" id="ARBA00022801"/>
    </source>
</evidence>
<dbReference type="InterPro" id="IPR011096">
    <property type="entry name" value="FTP_domain"/>
</dbReference>
<dbReference type="InterPro" id="IPR001842">
    <property type="entry name" value="Peptidase_M36"/>
</dbReference>
<dbReference type="AlphaFoldDB" id="A0A9P6E4U8"/>
<feature type="signal peptide" evidence="13">
    <location>
        <begin position="1"/>
        <end position="20"/>
    </location>
</feature>
<accession>A0A9P6E4U8</accession>
<dbReference type="GO" id="GO:0008270">
    <property type="term" value="F:zinc ion binding"/>
    <property type="evidence" value="ECO:0007669"/>
    <property type="project" value="InterPro"/>
</dbReference>
<dbReference type="PANTHER" id="PTHR33478:SF1">
    <property type="entry name" value="EXTRACELLULAR METALLOPROTEINASE MEP"/>
    <property type="match status" value="1"/>
</dbReference>
<keyword evidence="7 13" id="KW-0378">Hydrolase</keyword>
<keyword evidence="16" id="KW-1185">Reference proteome</keyword>
<evidence type="ECO:0000256" key="1">
    <source>
        <dbReference type="ARBA" id="ARBA00004613"/>
    </source>
</evidence>
<dbReference type="Gene3D" id="3.10.170.10">
    <property type="match status" value="1"/>
</dbReference>
<dbReference type="Pfam" id="PF07504">
    <property type="entry name" value="FTP"/>
    <property type="match status" value="1"/>
</dbReference>
<feature type="binding site" evidence="12">
    <location>
        <position position="447"/>
    </location>
    <ligand>
        <name>Zn(2+)</name>
        <dbReference type="ChEBI" id="CHEBI:29105"/>
        <note>catalytic</note>
    </ligand>
</feature>
<keyword evidence="6 13" id="KW-0732">Signal</keyword>
<sequence length="614" mass="67376">MLVRWSALLPLVSSIPVICGQSIATTRYLEICSEDFLDVYHPTSVYETFGDGLDLSPSISSSSNISQTASRFLQSKIGVGATSLKLRTSFSSEVGHHLYYTQTHDGIPFANAVVHVSLTKTHKIASFSSSSNNFTQIASSKPSIKLNDVIPAIEETLGGDVVTDERLEYLARENGTAALAYVVEIQNLAGAIWYEAFIDAHSGELLSVTDFISTSTYRALPINQPNLTSRQILISNPEDLVASPLGWHNTGSFITSNTTGNNVETFKWLDPGYVYTTASKSNITTSPHPVAGNPNLTFDYPVNASLAPDFTTPAKSFPNLDAARVNAFYVLNVMHDLTWRYGFTEDAFNFQTTNLGGRGNLTKSNDPVRVSVQAEDVGVDNAFFASPADGTPGFCYMLFWDHTSPERDGAFANDILAHEYMHGVTNRMTGGGTSRCLQSTESNGLGEGWSDIMAEWTELTAAGVKDYVFGAYVAGNTTGLRSYPYSTNATINPWMYSDIETMVDPHDVGEVWANMLHNVLAFLVSEYGWIDTNKAMKDPTRREGNVVFLHLIMDALPLQPCNPTFPQARDAILQADSLRYNGVNRCRIWVTFANRGLGLNARDYINDFEVPSDC</sequence>
<name>A0A9P6E4U8_9AGAR</name>
<dbReference type="InterPro" id="IPR027268">
    <property type="entry name" value="Peptidase_M4/M1_CTD_sf"/>
</dbReference>
<evidence type="ECO:0000256" key="9">
    <source>
        <dbReference type="ARBA" id="ARBA00023049"/>
    </source>
</evidence>
<keyword evidence="8 12" id="KW-0862">Zinc</keyword>
<dbReference type="Gene3D" id="1.10.390.10">
    <property type="entry name" value="Neutral Protease Domain 2"/>
    <property type="match status" value="1"/>
</dbReference>
<dbReference type="PANTHER" id="PTHR33478">
    <property type="entry name" value="EXTRACELLULAR METALLOPROTEINASE MEP"/>
    <property type="match status" value="1"/>
</dbReference>
<comment type="subcellular location">
    <subcellularLocation>
        <location evidence="1 13">Secreted</location>
    </subcellularLocation>
</comment>
<dbReference type="EMBL" id="MU157945">
    <property type="protein sequence ID" value="KAF9522463.1"/>
    <property type="molecule type" value="Genomic_DNA"/>
</dbReference>
<evidence type="ECO:0000256" key="13">
    <source>
        <dbReference type="RuleBase" id="RU364017"/>
    </source>
</evidence>
<dbReference type="SUPFAM" id="SSF55486">
    <property type="entry name" value="Metalloproteases ('zincins'), catalytic domain"/>
    <property type="match status" value="1"/>
</dbReference>
<evidence type="ECO:0000256" key="2">
    <source>
        <dbReference type="ARBA" id="ARBA00006006"/>
    </source>
</evidence>
<dbReference type="GO" id="GO:0004222">
    <property type="term" value="F:metalloendopeptidase activity"/>
    <property type="evidence" value="ECO:0007669"/>
    <property type="project" value="InterPro"/>
</dbReference>
<keyword evidence="5 12" id="KW-0479">Metal-binding</keyword>
<keyword evidence="4 13" id="KW-0645">Protease</keyword>
<evidence type="ECO:0000256" key="3">
    <source>
        <dbReference type="ARBA" id="ARBA00022525"/>
    </source>
</evidence>
<dbReference type="Pfam" id="PF02128">
    <property type="entry name" value="Peptidase_M36"/>
    <property type="match status" value="1"/>
</dbReference>
<evidence type="ECO:0000256" key="4">
    <source>
        <dbReference type="ARBA" id="ARBA00022670"/>
    </source>
</evidence>
<dbReference type="EC" id="3.4.24.-" evidence="13"/>
<evidence type="ECO:0000259" key="14">
    <source>
        <dbReference type="Pfam" id="PF07504"/>
    </source>
</evidence>
<dbReference type="GO" id="GO:0005615">
    <property type="term" value="C:extracellular space"/>
    <property type="evidence" value="ECO:0007669"/>
    <property type="project" value="InterPro"/>
</dbReference>
<dbReference type="CDD" id="cd09596">
    <property type="entry name" value="M36"/>
    <property type="match status" value="1"/>
</dbReference>
<feature type="binding site" evidence="12">
    <location>
        <position position="422"/>
    </location>
    <ligand>
        <name>Zn(2+)</name>
        <dbReference type="ChEBI" id="CHEBI:29105"/>
        <note>catalytic</note>
    </ligand>
</feature>
<dbReference type="OrthoDB" id="3227768at2759"/>
<gene>
    <name evidence="15" type="ORF">CPB83DRAFT_864443</name>
</gene>
<evidence type="ECO:0000313" key="16">
    <source>
        <dbReference type="Proteomes" id="UP000807306"/>
    </source>
</evidence>
<comment type="cofactor">
    <cofactor evidence="12">
        <name>Zn(2+)</name>
        <dbReference type="ChEBI" id="CHEBI:29105"/>
    </cofactor>
    <text evidence="12">Binds 1 zinc ion per subunit.</text>
</comment>
<reference evidence="15" key="1">
    <citation type="submission" date="2020-11" db="EMBL/GenBank/DDBJ databases">
        <authorList>
            <consortium name="DOE Joint Genome Institute"/>
            <person name="Ahrendt S."/>
            <person name="Riley R."/>
            <person name="Andreopoulos W."/>
            <person name="Labutti K."/>
            <person name="Pangilinan J."/>
            <person name="Ruiz-Duenas F.J."/>
            <person name="Barrasa J.M."/>
            <person name="Sanchez-Garcia M."/>
            <person name="Camarero S."/>
            <person name="Miyauchi S."/>
            <person name="Serrano A."/>
            <person name="Linde D."/>
            <person name="Babiker R."/>
            <person name="Drula E."/>
            <person name="Ayuso-Fernandez I."/>
            <person name="Pacheco R."/>
            <person name="Padilla G."/>
            <person name="Ferreira P."/>
            <person name="Barriuso J."/>
            <person name="Kellner H."/>
            <person name="Castanera R."/>
            <person name="Alfaro M."/>
            <person name="Ramirez L."/>
            <person name="Pisabarro A.G."/>
            <person name="Kuo A."/>
            <person name="Tritt A."/>
            <person name="Lipzen A."/>
            <person name="He G."/>
            <person name="Yan M."/>
            <person name="Ng V."/>
            <person name="Cullen D."/>
            <person name="Martin F."/>
            <person name="Rosso M.-N."/>
            <person name="Henrissat B."/>
            <person name="Hibbett D."/>
            <person name="Martinez A.T."/>
            <person name="Grigoriev I.V."/>
        </authorList>
    </citation>
    <scope>NUCLEOTIDE SEQUENCE</scope>
    <source>
        <strain evidence="15">CBS 506.95</strain>
    </source>
</reference>
<keyword evidence="9 13" id="KW-0482">Metalloprotease</keyword>
<evidence type="ECO:0000256" key="8">
    <source>
        <dbReference type="ARBA" id="ARBA00022833"/>
    </source>
</evidence>
<protein>
    <recommendedName>
        <fullName evidence="13">Extracellular metalloproteinase</fullName>
        <ecNumber evidence="13">3.4.24.-</ecNumber>
    </recommendedName>
    <alternativeName>
        <fullName evidence="13">Fungalysin</fullName>
    </alternativeName>
</protein>
<comment type="caution">
    <text evidence="15">The sequence shown here is derived from an EMBL/GenBank/DDBJ whole genome shotgun (WGS) entry which is preliminary data.</text>
</comment>
<dbReference type="InterPro" id="IPR050371">
    <property type="entry name" value="Fungal_virulence_M36"/>
</dbReference>
<evidence type="ECO:0000313" key="15">
    <source>
        <dbReference type="EMBL" id="KAF9522463.1"/>
    </source>
</evidence>
<dbReference type="GO" id="GO:0006508">
    <property type="term" value="P:proteolysis"/>
    <property type="evidence" value="ECO:0007669"/>
    <property type="project" value="UniProtKB-KW"/>
</dbReference>
<keyword evidence="10 13" id="KW-0865">Zymogen</keyword>
<feature type="binding site" evidence="12">
    <location>
        <position position="418"/>
    </location>
    <ligand>
        <name>Zn(2+)</name>
        <dbReference type="ChEBI" id="CHEBI:29105"/>
        <note>catalytic</note>
    </ligand>
</feature>
<feature type="domain" description="FTP" evidence="14">
    <location>
        <begin position="83"/>
        <end position="130"/>
    </location>
</feature>
<feature type="chain" id="PRO_5040543921" description="Extracellular metalloproteinase" evidence="13">
    <location>
        <begin position="21"/>
        <end position="614"/>
    </location>
</feature>
<feature type="active site" evidence="11">
    <location>
        <position position="419"/>
    </location>
</feature>
<dbReference type="PRINTS" id="PR00999">
    <property type="entry name" value="FUNGALYSIN"/>
</dbReference>
<evidence type="ECO:0000256" key="11">
    <source>
        <dbReference type="PIRSR" id="PIRSR601842-1"/>
    </source>
</evidence>
<evidence type="ECO:0000256" key="10">
    <source>
        <dbReference type="ARBA" id="ARBA00023145"/>
    </source>
</evidence>